<accession>A0ABS3CTW1</accession>
<reference evidence="2 3" key="1">
    <citation type="submission" date="2021-03" db="EMBL/GenBank/DDBJ databases">
        <title>novel species isolated from a fishpond in China.</title>
        <authorList>
            <person name="Lu H."/>
            <person name="Cai Z."/>
        </authorList>
    </citation>
    <scope>NUCLEOTIDE SEQUENCE [LARGE SCALE GENOMIC DNA]</scope>
    <source>
        <strain evidence="2 3">Y57</strain>
    </source>
</reference>
<dbReference type="EMBL" id="JAFKCS010000006">
    <property type="protein sequence ID" value="MBN7819866.1"/>
    <property type="molecule type" value="Genomic_DNA"/>
</dbReference>
<evidence type="ECO:0000256" key="1">
    <source>
        <dbReference type="SAM" id="SignalP"/>
    </source>
</evidence>
<dbReference type="Proteomes" id="UP000663992">
    <property type="component" value="Unassembled WGS sequence"/>
</dbReference>
<comment type="caution">
    <text evidence="2">The sequence shown here is derived from an EMBL/GenBank/DDBJ whole genome shotgun (WGS) entry which is preliminary data.</text>
</comment>
<evidence type="ECO:0000313" key="2">
    <source>
        <dbReference type="EMBL" id="MBN7819866.1"/>
    </source>
</evidence>
<feature type="chain" id="PRO_5046188487" evidence="1">
    <location>
        <begin position="19"/>
        <end position="126"/>
    </location>
</feature>
<organism evidence="2 3">
    <name type="scientific">Bowmanella yangjiangensis</name>
    <dbReference type="NCBI Taxonomy" id="2811230"/>
    <lineage>
        <taxon>Bacteria</taxon>
        <taxon>Pseudomonadati</taxon>
        <taxon>Pseudomonadota</taxon>
        <taxon>Gammaproteobacteria</taxon>
        <taxon>Alteromonadales</taxon>
        <taxon>Alteromonadaceae</taxon>
        <taxon>Bowmanella</taxon>
    </lineage>
</organism>
<keyword evidence="3" id="KW-1185">Reference proteome</keyword>
<sequence>MNKYILLALMFLSHFSHAGEDGSLWVWQSNNDERTFSIVLNKSAHGYNGTYCAVAMSGRRVDCSPKSATPFFTRINGEAFKFKTNYSSVFGEASLTLNGEELHWEILVPPRGEHYAPKSAVLKRHQ</sequence>
<protein>
    <submittedName>
        <fullName evidence="2">Uncharacterized protein</fullName>
    </submittedName>
</protein>
<gene>
    <name evidence="2" type="ORF">J0A65_08310</name>
</gene>
<feature type="signal peptide" evidence="1">
    <location>
        <begin position="1"/>
        <end position="18"/>
    </location>
</feature>
<dbReference type="RefSeq" id="WP_206593705.1">
    <property type="nucleotide sequence ID" value="NZ_JAFKCS010000006.1"/>
</dbReference>
<evidence type="ECO:0000313" key="3">
    <source>
        <dbReference type="Proteomes" id="UP000663992"/>
    </source>
</evidence>
<proteinExistence type="predicted"/>
<keyword evidence="1" id="KW-0732">Signal</keyword>
<name>A0ABS3CTW1_9ALTE</name>